<evidence type="ECO:0000313" key="3">
    <source>
        <dbReference type="Proteomes" id="UP000249061"/>
    </source>
</evidence>
<organism evidence="2 3">
    <name type="scientific">Archangium gephyra</name>
    <dbReference type="NCBI Taxonomy" id="48"/>
    <lineage>
        <taxon>Bacteria</taxon>
        <taxon>Pseudomonadati</taxon>
        <taxon>Myxococcota</taxon>
        <taxon>Myxococcia</taxon>
        <taxon>Myxococcales</taxon>
        <taxon>Cystobacterineae</taxon>
        <taxon>Archangiaceae</taxon>
        <taxon>Archangium</taxon>
    </lineage>
</organism>
<sequence length="259" mass="27960">MSTLVKDRVRQLANLLIIPTAIIINAFNGPKNGEVARQTEPLLAASGWTFMVWNLIFLGLIGYAVFQALPSQRTNPALRRIGPFTAIASACTGVWVLLFTNLHFTAAWLTILVLLGSLIAIEVLLGDAARSGKALWLVRVPFGVMLGWVSAAVILNTAQWLHTVVRWNGAPLTPLSWSLLLVAVALALGMVMGLVRRNLSFVAVMSWALLGIATYVQPQSLVIAAGLACGALAVLFVGELIAMRTGRLSLDLRGQQRWV</sequence>
<gene>
    <name evidence="2" type="ORF">DI536_25925</name>
</gene>
<dbReference type="Gene3D" id="1.20.1260.100">
    <property type="entry name" value="TspO/MBR protein"/>
    <property type="match status" value="1"/>
</dbReference>
<feature type="transmembrane region" description="Helical" evidence="1">
    <location>
        <begin position="199"/>
        <end position="216"/>
    </location>
</feature>
<dbReference type="Proteomes" id="UP000249061">
    <property type="component" value="Unassembled WGS sequence"/>
</dbReference>
<feature type="transmembrane region" description="Helical" evidence="1">
    <location>
        <begin position="175"/>
        <end position="192"/>
    </location>
</feature>
<feature type="transmembrane region" description="Helical" evidence="1">
    <location>
        <begin position="12"/>
        <end position="30"/>
    </location>
</feature>
<feature type="transmembrane region" description="Helical" evidence="1">
    <location>
        <begin position="50"/>
        <end position="69"/>
    </location>
</feature>
<accession>A0A2W5T700</accession>
<dbReference type="EMBL" id="QFQP01000027">
    <property type="protein sequence ID" value="PZR08076.1"/>
    <property type="molecule type" value="Genomic_DNA"/>
</dbReference>
<proteinExistence type="predicted"/>
<dbReference type="PANTHER" id="PTHR33802:SF1">
    <property type="entry name" value="XK-RELATED PROTEIN"/>
    <property type="match status" value="1"/>
</dbReference>
<feature type="transmembrane region" description="Helical" evidence="1">
    <location>
        <begin position="106"/>
        <end position="125"/>
    </location>
</feature>
<dbReference type="InterPro" id="IPR038330">
    <property type="entry name" value="TspO/MBR-related_sf"/>
</dbReference>
<keyword evidence="1" id="KW-1133">Transmembrane helix</keyword>
<reference evidence="2 3" key="1">
    <citation type="submission" date="2017-08" db="EMBL/GenBank/DDBJ databases">
        <title>Infants hospitalized years apart are colonized by the same room-sourced microbial strains.</title>
        <authorList>
            <person name="Brooks B."/>
            <person name="Olm M.R."/>
            <person name="Firek B.A."/>
            <person name="Baker R."/>
            <person name="Thomas B.C."/>
            <person name="Morowitz M.J."/>
            <person name="Banfield J.F."/>
        </authorList>
    </citation>
    <scope>NUCLEOTIDE SEQUENCE [LARGE SCALE GENOMIC DNA]</scope>
    <source>
        <strain evidence="2">S2_003_000_R2_14</strain>
    </source>
</reference>
<protein>
    <recommendedName>
        <fullName evidence="4">Tryptophan-rich sensory protein</fullName>
    </recommendedName>
</protein>
<evidence type="ECO:0008006" key="4">
    <source>
        <dbReference type="Google" id="ProtNLM"/>
    </source>
</evidence>
<comment type="caution">
    <text evidence="2">The sequence shown here is derived from an EMBL/GenBank/DDBJ whole genome shotgun (WGS) entry which is preliminary data.</text>
</comment>
<feature type="transmembrane region" description="Helical" evidence="1">
    <location>
        <begin position="137"/>
        <end position="155"/>
    </location>
</feature>
<feature type="transmembrane region" description="Helical" evidence="1">
    <location>
        <begin position="81"/>
        <end position="100"/>
    </location>
</feature>
<keyword evidence="1" id="KW-0812">Transmembrane</keyword>
<dbReference type="PANTHER" id="PTHR33802">
    <property type="entry name" value="SI:CH211-161H7.5-RELATED"/>
    <property type="match status" value="1"/>
</dbReference>
<feature type="transmembrane region" description="Helical" evidence="1">
    <location>
        <begin position="222"/>
        <end position="243"/>
    </location>
</feature>
<dbReference type="AlphaFoldDB" id="A0A2W5T700"/>
<name>A0A2W5T700_9BACT</name>
<evidence type="ECO:0000256" key="1">
    <source>
        <dbReference type="SAM" id="Phobius"/>
    </source>
</evidence>
<evidence type="ECO:0000313" key="2">
    <source>
        <dbReference type="EMBL" id="PZR08076.1"/>
    </source>
</evidence>
<keyword evidence="1" id="KW-0472">Membrane</keyword>